<feature type="compositionally biased region" description="Basic and acidic residues" evidence="8">
    <location>
        <begin position="391"/>
        <end position="400"/>
    </location>
</feature>
<feature type="repeat" description="ANK" evidence="6">
    <location>
        <begin position="105"/>
        <end position="137"/>
    </location>
</feature>
<dbReference type="SMART" id="SM00248">
    <property type="entry name" value="ANK"/>
    <property type="match status" value="6"/>
</dbReference>
<dbReference type="FunFam" id="1.25.40.20:FF:000004">
    <property type="entry name" value="Phosphatase 1 regulatory subunit 12A"/>
    <property type="match status" value="1"/>
</dbReference>
<dbReference type="GO" id="GO:0004857">
    <property type="term" value="F:enzyme inhibitor activity"/>
    <property type="evidence" value="ECO:0007669"/>
    <property type="project" value="TreeGrafter"/>
</dbReference>
<dbReference type="PROSITE" id="PS50088">
    <property type="entry name" value="ANK_REPEAT"/>
    <property type="match status" value="4"/>
</dbReference>
<gene>
    <name evidence="10" type="primary">PPP1R12A</name>
    <name evidence="10" type="synonym">ppp1r12a</name>
</gene>
<dbReference type="Ensembl" id="ENSSAUT00010051376.1">
    <property type="protein sequence ID" value="ENSSAUP00010048837.1"/>
    <property type="gene ID" value="ENSSAUG00010020166.1"/>
</dbReference>
<dbReference type="GO" id="GO:0019208">
    <property type="term" value="F:phosphatase regulator activity"/>
    <property type="evidence" value="ECO:0007669"/>
    <property type="project" value="UniProtKB-UniRule"/>
</dbReference>
<dbReference type="GO" id="GO:0019901">
    <property type="term" value="F:protein kinase binding"/>
    <property type="evidence" value="ECO:0007669"/>
    <property type="project" value="InterPro"/>
</dbReference>
<evidence type="ECO:0000256" key="6">
    <source>
        <dbReference type="PROSITE-ProRule" id="PRU00023"/>
    </source>
</evidence>
<dbReference type="AlphaFoldDB" id="A0A671XCK0"/>
<dbReference type="FunFam" id="1.25.40.20:FF:000876">
    <property type="entry name" value="Protein phosphatase 1 regulatory subunit 12A"/>
    <property type="match status" value="1"/>
</dbReference>
<organism evidence="10 11">
    <name type="scientific">Sparus aurata</name>
    <name type="common">Gilthead sea bream</name>
    <dbReference type="NCBI Taxonomy" id="8175"/>
    <lineage>
        <taxon>Eukaryota</taxon>
        <taxon>Metazoa</taxon>
        <taxon>Chordata</taxon>
        <taxon>Craniata</taxon>
        <taxon>Vertebrata</taxon>
        <taxon>Euteleostomi</taxon>
        <taxon>Actinopterygii</taxon>
        <taxon>Neopterygii</taxon>
        <taxon>Teleostei</taxon>
        <taxon>Neoteleostei</taxon>
        <taxon>Acanthomorphata</taxon>
        <taxon>Eupercaria</taxon>
        <taxon>Spariformes</taxon>
        <taxon>Sparidae</taxon>
        <taxon>Sparus</taxon>
    </lineage>
</organism>
<dbReference type="SUPFAM" id="SSF48403">
    <property type="entry name" value="Ankyrin repeat"/>
    <property type="match status" value="1"/>
</dbReference>
<dbReference type="Pfam" id="PF12796">
    <property type="entry name" value="Ank_2"/>
    <property type="match status" value="2"/>
</dbReference>
<feature type="compositionally biased region" description="Basic and acidic residues" evidence="8">
    <location>
        <begin position="319"/>
        <end position="341"/>
    </location>
</feature>
<evidence type="ECO:0000256" key="3">
    <source>
        <dbReference type="ARBA" id="ARBA00022737"/>
    </source>
</evidence>
<evidence type="ECO:0000256" key="5">
    <source>
        <dbReference type="PIRNR" id="PIRNR038141"/>
    </source>
</evidence>
<dbReference type="InterPro" id="IPR002110">
    <property type="entry name" value="Ankyrin_rpt"/>
</dbReference>
<keyword evidence="7" id="KW-0175">Coiled coil</keyword>
<dbReference type="Pfam" id="PF15898">
    <property type="entry name" value="PRKG1_interact"/>
    <property type="match status" value="1"/>
</dbReference>
<evidence type="ECO:0000313" key="11">
    <source>
        <dbReference type="Proteomes" id="UP000472265"/>
    </source>
</evidence>
<feature type="compositionally biased region" description="Basic residues" evidence="8">
    <location>
        <begin position="665"/>
        <end position="676"/>
    </location>
</feature>
<dbReference type="PIRSF" id="PIRSF038141">
    <property type="entry name" value="PP1_12ABC_vert"/>
    <property type="match status" value="1"/>
</dbReference>
<feature type="region of interest" description="Disordered" evidence="8">
    <location>
        <begin position="504"/>
        <end position="678"/>
    </location>
</feature>
<dbReference type="Proteomes" id="UP000472265">
    <property type="component" value="Chromosome 14"/>
</dbReference>
<evidence type="ECO:0000259" key="9">
    <source>
        <dbReference type="Pfam" id="PF15898"/>
    </source>
</evidence>
<evidence type="ECO:0000313" key="10">
    <source>
        <dbReference type="Ensembl" id="ENSSAUP00010048837.1"/>
    </source>
</evidence>
<dbReference type="GeneTree" id="ENSGT00940000156120"/>
<feature type="domain" description="cGMP-dependent protein kinase interacting" evidence="9">
    <location>
        <begin position="729"/>
        <end position="828"/>
    </location>
</feature>
<feature type="region of interest" description="Disordered" evidence="8">
    <location>
        <begin position="301"/>
        <end position="479"/>
    </location>
</feature>
<keyword evidence="4 6" id="KW-0040">ANK repeat</keyword>
<feature type="repeat" description="ANK" evidence="6">
    <location>
        <begin position="72"/>
        <end position="104"/>
    </location>
</feature>
<dbReference type="PANTHER" id="PTHR24179">
    <property type="entry name" value="PROTEIN PHOSPHATASE 1 REGULATORY SUBUNIT 12"/>
    <property type="match status" value="1"/>
</dbReference>
<reference evidence="10" key="1">
    <citation type="submission" date="2021-04" db="EMBL/GenBank/DDBJ databases">
        <authorList>
            <consortium name="Wellcome Sanger Institute Data Sharing"/>
        </authorList>
    </citation>
    <scope>NUCLEOTIDE SEQUENCE [LARGE SCALE GENOMIC DNA]</scope>
</reference>
<keyword evidence="2 5" id="KW-0963">Cytoplasm</keyword>
<name>A0A671XCK0_SPAAU</name>
<reference evidence="10" key="2">
    <citation type="submission" date="2025-08" db="UniProtKB">
        <authorList>
            <consortium name="Ensembl"/>
        </authorList>
    </citation>
    <scope>IDENTIFICATION</scope>
</reference>
<feature type="compositionally biased region" description="Low complexity" evidence="8">
    <location>
        <begin position="437"/>
        <end position="448"/>
    </location>
</feature>
<feature type="compositionally biased region" description="Polar residues" evidence="8">
    <location>
        <begin position="303"/>
        <end position="315"/>
    </location>
</feature>
<feature type="compositionally biased region" description="Basic residues" evidence="8">
    <location>
        <begin position="513"/>
        <end position="523"/>
    </location>
</feature>
<dbReference type="GO" id="GO:0007165">
    <property type="term" value="P:signal transduction"/>
    <property type="evidence" value="ECO:0007669"/>
    <property type="project" value="InterPro"/>
</dbReference>
<feature type="repeat" description="ANK" evidence="6">
    <location>
        <begin position="198"/>
        <end position="230"/>
    </location>
</feature>
<evidence type="ECO:0000256" key="8">
    <source>
        <dbReference type="SAM" id="MobiDB-lite"/>
    </source>
</evidence>
<dbReference type="PANTHER" id="PTHR24179:SF20">
    <property type="entry name" value="PROTEIN PHOSPHATASE 1 REGULATORY SUBUNIT 12A"/>
    <property type="match status" value="1"/>
</dbReference>
<keyword evidence="3" id="KW-0677">Repeat</keyword>
<feature type="compositionally biased region" description="Basic and acidic residues" evidence="8">
    <location>
        <begin position="638"/>
        <end position="664"/>
    </location>
</feature>
<dbReference type="GO" id="GO:0031672">
    <property type="term" value="C:A band"/>
    <property type="evidence" value="ECO:0007669"/>
    <property type="project" value="TreeGrafter"/>
</dbReference>
<sequence>MKMADAKQKRNEQLKRWLGSETDLEPPILKKKKTKVKFDDGAVFLAACSSGDTEEVLRMLDRGADINYANVDGLTALHQACIDDNVDMVTFLVEHGAGINQPDNEGWIPLHAAASCGYLDIAEYLISQGASVGVVNSEGETPLDIAEEEAMEELLQNEINRQGVDIEAARKEEERVMLRDARQWLNSGQIQDVRHAKSGGTSLHVAAAKGYVEVLKLLIQAGYDVNIKDYDGWTPLHAASHWGKEEACRILVENLCDMDLINKMGQTAFDVADEDVLGYLEELQKKQNLLMSGKKDVKKSPLIETTTTGDNNQSLKPLKSKETLLLEPEKSAPRIETLEPEKVDEEEEGKKDESSCSSEEEEDEDSESENEAVPLAPTQTAQPAGKVSAKVTEEERKDESPSSWRLGLRKTGSYGALAEITATKEAQKEKDTTGVMRSASSPRLSSSLDNKDKEKDKGTRLAYVAPTIPRRLASTSDIDEKENRDINLCVCVFVFVRSYLTPVRDEESESQRKARSRQARQSRRSTQGVTLTDLQEAEKTIGRSRPGTKTREEEKEEKEKQDKEKQEEKKETETKEDDYRSKYRSFEERYRPSSSSSAISTASTASTPSYSSTSLSSSSSSLNRPNSLTGITSSYSRSSRDTEKETDRKDEEKEGEDKSQPRSIRDRRRPREKRRSTGVSFWTQDVRHSQITFITVTSSLDRNDTLSSRGYGESRRTYSSRLDRDDTTDYKKLYEQILAENEKLKAQLRDTDLELADLKLQLEKATQLFIKRSELTRLSSTPQERRALERKISEMEEELKMLPDLKADNQRLKDENGALIRVISKLSK</sequence>
<dbReference type="PRINTS" id="PR01415">
    <property type="entry name" value="ANKYRIN"/>
</dbReference>
<dbReference type="InterPro" id="IPR017401">
    <property type="entry name" value="MYPT1/MYPT2/Mbs85"/>
</dbReference>
<feature type="compositionally biased region" description="Acidic residues" evidence="8">
    <location>
        <begin position="358"/>
        <end position="370"/>
    </location>
</feature>
<protein>
    <recommendedName>
        <fullName evidence="5">Protein phosphatase 1 regulatory subunit</fullName>
    </recommendedName>
</protein>
<evidence type="ECO:0000256" key="7">
    <source>
        <dbReference type="SAM" id="Coils"/>
    </source>
</evidence>
<accession>A0A671XCK0</accession>
<evidence type="ECO:0000256" key="4">
    <source>
        <dbReference type="ARBA" id="ARBA00023043"/>
    </source>
</evidence>
<feature type="compositionally biased region" description="Basic and acidic residues" evidence="8">
    <location>
        <begin position="549"/>
        <end position="591"/>
    </location>
</feature>
<dbReference type="Gene3D" id="6.10.250.1820">
    <property type="match status" value="1"/>
</dbReference>
<comment type="subunit">
    <text evidence="5">PP1 comprises a catalytic subunit, and one or several targeting or regulatory subunits.</text>
</comment>
<evidence type="ECO:0000256" key="2">
    <source>
        <dbReference type="ARBA" id="ARBA00022490"/>
    </source>
</evidence>
<dbReference type="InterPro" id="IPR031775">
    <property type="entry name" value="PRKG1_interact"/>
</dbReference>
<dbReference type="Gene3D" id="1.25.40.20">
    <property type="entry name" value="Ankyrin repeat-containing domain"/>
    <property type="match status" value="2"/>
</dbReference>
<feature type="compositionally biased region" description="Low complexity" evidence="8">
    <location>
        <begin position="592"/>
        <end position="629"/>
    </location>
</feature>
<dbReference type="Gene3D" id="6.10.140.390">
    <property type="match status" value="1"/>
</dbReference>
<reference evidence="10" key="3">
    <citation type="submission" date="2025-09" db="UniProtKB">
        <authorList>
            <consortium name="Ensembl"/>
        </authorList>
    </citation>
    <scope>IDENTIFICATION</scope>
</reference>
<proteinExistence type="predicted"/>
<feature type="repeat" description="ANK" evidence="6">
    <location>
        <begin position="231"/>
        <end position="263"/>
    </location>
</feature>
<evidence type="ECO:0000256" key="1">
    <source>
        <dbReference type="ARBA" id="ARBA00004496"/>
    </source>
</evidence>
<keyword evidence="11" id="KW-1185">Reference proteome</keyword>
<dbReference type="InterPro" id="IPR036770">
    <property type="entry name" value="Ankyrin_rpt-contain_sf"/>
</dbReference>
<dbReference type="GO" id="GO:0030018">
    <property type="term" value="C:Z disc"/>
    <property type="evidence" value="ECO:0007669"/>
    <property type="project" value="TreeGrafter"/>
</dbReference>
<dbReference type="InterPro" id="IPR051226">
    <property type="entry name" value="PP1_Regulatory_Subunit"/>
</dbReference>
<feature type="coiled-coil region" evidence="7">
    <location>
        <begin position="734"/>
        <end position="815"/>
    </location>
</feature>
<dbReference type="PROSITE" id="PS50297">
    <property type="entry name" value="ANK_REP_REGION"/>
    <property type="match status" value="4"/>
</dbReference>
<comment type="subcellular location">
    <subcellularLocation>
        <location evidence="1 5">Cytoplasm</location>
    </subcellularLocation>
</comment>
<feature type="compositionally biased region" description="Basic and acidic residues" evidence="8">
    <location>
        <begin position="449"/>
        <end position="459"/>
    </location>
</feature>